<protein>
    <submittedName>
        <fullName evidence="3">Hydantoinase</fullName>
    </submittedName>
</protein>
<dbReference type="Pfam" id="PF05378">
    <property type="entry name" value="Hydant_A_N"/>
    <property type="match status" value="1"/>
</dbReference>
<evidence type="ECO:0000313" key="3">
    <source>
        <dbReference type="EMBL" id="AKB74179.1"/>
    </source>
</evidence>
<reference evidence="3 4" key="1">
    <citation type="submission" date="2014-07" db="EMBL/GenBank/DDBJ databases">
        <title>Methanogenic archaea and the global carbon cycle.</title>
        <authorList>
            <person name="Henriksen J.R."/>
            <person name="Luke J."/>
            <person name="Reinhart S."/>
            <person name="Benedict M.N."/>
            <person name="Youngblut N.D."/>
            <person name="Metcalf M.E."/>
            <person name="Whitaker R.J."/>
            <person name="Metcalf W.W."/>
        </authorList>
    </citation>
    <scope>NUCLEOTIDE SEQUENCE [LARGE SCALE GENOMIC DNA]</scope>
    <source>
        <strain evidence="3 4">Z-7289</strain>
    </source>
</reference>
<gene>
    <name evidence="3" type="ORF">MSLAZ_0918</name>
</gene>
<evidence type="ECO:0000313" key="4">
    <source>
        <dbReference type="Proteomes" id="UP000033072"/>
    </source>
</evidence>
<feature type="domain" description="Hydantoinase A/oxoprolinase" evidence="1">
    <location>
        <begin position="197"/>
        <end position="338"/>
    </location>
</feature>
<evidence type="ECO:0000259" key="2">
    <source>
        <dbReference type="Pfam" id="PF05378"/>
    </source>
</evidence>
<dbReference type="KEGG" id="mls:MSLAZ_0918"/>
<dbReference type="HOGENOM" id="CLU_014140_1_0_2"/>
<dbReference type="InterPro" id="IPR008040">
    <property type="entry name" value="Hydant_A_N"/>
</dbReference>
<sequence>MIYFMNPIHEKKLTGDILMQYSMGIDAGGTYTDSIIIRDSDGKVMDSNKALTTYPDLLAGIKNSIDGLDEKYLKDVKMVSVSTTLATNTILEKNGYPVGLILVGDYEVQEKMHAELYTVVKGGHDHHGAELAPLDMEAVEAFVGKVKDRVSAFAVSSYFSIRNPVHELAIKTHIQELTGLPVVCGHELSLDLGAYERGVTAYLNAQLIPIANQFILSIREEIKRRGMNARLLMLKCDGSVVGINEALEKPIESIFSGPAASLIGASHLSGLGTCAVIDVGGTSTDVSMLENGLPELCSEGAVVGGWQTKVKAIRMETSAMGGDSHVWVKSMKINIGPRRVIPLCVAAVKYPGFLEVLKKGRIPGTMHLEENVQPTKFFIRTGAEASNLGSYEQELFDRIVDTPTSLNDIFWETKKTLSPGLLDSLIRKRLIQAIGFTPTDALHVLGDYQGWNVEASIAGAKLLERYMQTDYIELCKRIKRDVAKNMAVNLMSFVLKDVPSQEIEKIILSDKFAQFRMKIPVVLIGGPVVAYTGELKQILDADIIVPQYSEVGNAVGAVVGKGIKRIEILIKSTYSKDRNRLVLLFSPKGRETFESYPEALKHAESLGRKLVMEYMTEAGLDKEQVQIEMSRKDISLSEGGAMPIESKLVFVGVGMPKV</sequence>
<dbReference type="PANTHER" id="PTHR11365:SF2">
    <property type="entry name" value="5-OXOPROLINASE"/>
    <property type="match status" value="1"/>
</dbReference>
<keyword evidence="4" id="KW-1185">Reference proteome</keyword>
<dbReference type="STRING" id="1434111.MSLAZ_0918"/>
<dbReference type="GO" id="GO:0006749">
    <property type="term" value="P:glutathione metabolic process"/>
    <property type="evidence" value="ECO:0007669"/>
    <property type="project" value="TreeGrafter"/>
</dbReference>
<dbReference type="InterPro" id="IPR002821">
    <property type="entry name" value="Hydantoinase_A"/>
</dbReference>
<dbReference type="SUPFAM" id="SSF53067">
    <property type="entry name" value="Actin-like ATPase domain"/>
    <property type="match status" value="1"/>
</dbReference>
<name>A0A0E3S0M6_9EURY</name>
<dbReference type="GO" id="GO:0017168">
    <property type="term" value="F:5-oxoprolinase (ATP-hydrolyzing) activity"/>
    <property type="evidence" value="ECO:0007669"/>
    <property type="project" value="TreeGrafter"/>
</dbReference>
<proteinExistence type="predicted"/>
<dbReference type="EMBL" id="CP009515">
    <property type="protein sequence ID" value="AKB74179.1"/>
    <property type="molecule type" value="Genomic_DNA"/>
</dbReference>
<dbReference type="PATRIC" id="fig|1434111.4.peg.1171"/>
<feature type="domain" description="Hydantoinase/oxoprolinase N-terminal" evidence="2">
    <location>
        <begin position="23"/>
        <end position="176"/>
    </location>
</feature>
<evidence type="ECO:0000259" key="1">
    <source>
        <dbReference type="Pfam" id="PF01968"/>
    </source>
</evidence>
<accession>A0A0E3S0M6</accession>
<dbReference type="InterPro" id="IPR045079">
    <property type="entry name" value="Oxoprolinase-like"/>
</dbReference>
<dbReference type="Proteomes" id="UP000033072">
    <property type="component" value="Chromosome"/>
</dbReference>
<dbReference type="InterPro" id="IPR043129">
    <property type="entry name" value="ATPase_NBD"/>
</dbReference>
<dbReference type="AlphaFoldDB" id="A0A0E3S0M6"/>
<dbReference type="Pfam" id="PF01968">
    <property type="entry name" value="Hydantoinase_A"/>
    <property type="match status" value="1"/>
</dbReference>
<dbReference type="GO" id="GO:0005829">
    <property type="term" value="C:cytosol"/>
    <property type="evidence" value="ECO:0007669"/>
    <property type="project" value="TreeGrafter"/>
</dbReference>
<dbReference type="PANTHER" id="PTHR11365">
    <property type="entry name" value="5-OXOPROLINASE RELATED"/>
    <property type="match status" value="1"/>
</dbReference>
<organism evidence="3 4">
    <name type="scientific">Methanosarcina lacustris Z-7289</name>
    <dbReference type="NCBI Taxonomy" id="1434111"/>
    <lineage>
        <taxon>Archaea</taxon>
        <taxon>Methanobacteriati</taxon>
        <taxon>Methanobacteriota</taxon>
        <taxon>Stenosarchaea group</taxon>
        <taxon>Methanomicrobia</taxon>
        <taxon>Methanosarcinales</taxon>
        <taxon>Methanosarcinaceae</taxon>
        <taxon>Methanosarcina</taxon>
    </lineage>
</organism>